<dbReference type="EMBL" id="CABDUW010000612">
    <property type="protein sequence ID" value="VTJ72155.1"/>
    <property type="molecule type" value="Genomic_DNA"/>
</dbReference>
<keyword evidence="3" id="KW-1185">Reference proteome</keyword>
<evidence type="ECO:0000313" key="2">
    <source>
        <dbReference type="EMBL" id="VTJ72155.1"/>
    </source>
</evidence>
<name>A0A5E4BRR3_MARMO</name>
<feature type="non-terminal residue" evidence="2">
    <location>
        <position position="172"/>
    </location>
</feature>
<comment type="caution">
    <text evidence="2">The sequence shown here is derived from an EMBL/GenBank/DDBJ whole genome shotgun (WGS) entry which is preliminary data.</text>
</comment>
<dbReference type="AlphaFoldDB" id="A0A5E4BRR3"/>
<evidence type="ECO:0000313" key="3">
    <source>
        <dbReference type="Proteomes" id="UP000335636"/>
    </source>
</evidence>
<reference evidence="2" key="1">
    <citation type="submission" date="2019-04" db="EMBL/GenBank/DDBJ databases">
        <authorList>
            <person name="Alioto T."/>
            <person name="Alioto T."/>
        </authorList>
    </citation>
    <scope>NUCLEOTIDE SEQUENCE [LARGE SCALE GENOMIC DNA]</scope>
</reference>
<accession>A0A5E4BRR3</accession>
<gene>
    <name evidence="2" type="ORF">MONAX_5E029066</name>
</gene>
<sequence>MVTAHWRAWGLAPAGECSALEPHPSPEPPAQCPLCLSCLPLFLKTLAEARATPRSFASVSMADKPLPTILKPAQGPSGWTTSTAREGKPASSSVPGAHGAGTTAVTGRTWASPATWAARGVACTWVFLSDWWMEKMRRKDEWRSTSMASGGQSVTMAGLTRMRLWSADNWAI</sequence>
<organism evidence="2 3">
    <name type="scientific">Marmota monax</name>
    <name type="common">Woodchuck</name>
    <dbReference type="NCBI Taxonomy" id="9995"/>
    <lineage>
        <taxon>Eukaryota</taxon>
        <taxon>Metazoa</taxon>
        <taxon>Chordata</taxon>
        <taxon>Craniata</taxon>
        <taxon>Vertebrata</taxon>
        <taxon>Euteleostomi</taxon>
        <taxon>Mammalia</taxon>
        <taxon>Eutheria</taxon>
        <taxon>Euarchontoglires</taxon>
        <taxon>Glires</taxon>
        <taxon>Rodentia</taxon>
        <taxon>Sciuromorpha</taxon>
        <taxon>Sciuridae</taxon>
        <taxon>Xerinae</taxon>
        <taxon>Marmotini</taxon>
        <taxon>Marmota</taxon>
    </lineage>
</organism>
<protein>
    <submittedName>
        <fullName evidence="2">Uncharacterized protein</fullName>
    </submittedName>
</protein>
<feature type="compositionally biased region" description="Polar residues" evidence="1">
    <location>
        <begin position="77"/>
        <end position="94"/>
    </location>
</feature>
<feature type="region of interest" description="Disordered" evidence="1">
    <location>
        <begin position="69"/>
        <end position="104"/>
    </location>
</feature>
<proteinExistence type="predicted"/>
<dbReference type="Proteomes" id="UP000335636">
    <property type="component" value="Unassembled WGS sequence"/>
</dbReference>
<evidence type="ECO:0000256" key="1">
    <source>
        <dbReference type="SAM" id="MobiDB-lite"/>
    </source>
</evidence>